<comment type="caution">
    <text evidence="1">The sequence shown here is derived from an EMBL/GenBank/DDBJ whole genome shotgun (WGS) entry which is preliminary data.</text>
</comment>
<keyword evidence="2" id="KW-1185">Reference proteome</keyword>
<organism evidence="1 2">
    <name type="scientific">Joostella atrarenae</name>
    <dbReference type="NCBI Taxonomy" id="679257"/>
    <lineage>
        <taxon>Bacteria</taxon>
        <taxon>Pseudomonadati</taxon>
        <taxon>Bacteroidota</taxon>
        <taxon>Flavobacteriia</taxon>
        <taxon>Flavobacteriales</taxon>
        <taxon>Flavobacteriaceae</taxon>
        <taxon>Joostella</taxon>
    </lineage>
</organism>
<sequence length="159" mass="19096">MPKKSSFKSHIQRELVKLYDVSCKLKETYNECQYYMTPDELKMFYEESFFSKYNFCNDIRLYLEKNHNVSFFKSRLINSFYVTKITLFLFIEKDGCGYLFENALALEEQNNKLLLKLLEEHLPDELRHKLLKHSLGQEKRIESLKNIIARHTSNVLHNN</sequence>
<dbReference type="EMBL" id="JAETXX010000007">
    <property type="protein sequence ID" value="MCF8715501.1"/>
    <property type="molecule type" value="Genomic_DNA"/>
</dbReference>
<name>A0ABS9J4Y2_9FLAO</name>
<proteinExistence type="predicted"/>
<accession>A0ABS9J4Y2</accession>
<dbReference type="Proteomes" id="UP000829517">
    <property type="component" value="Unassembled WGS sequence"/>
</dbReference>
<dbReference type="RefSeq" id="WP_236959465.1">
    <property type="nucleotide sequence ID" value="NZ_JAETXX010000007.1"/>
</dbReference>
<reference evidence="1 2" key="1">
    <citation type="submission" date="2021-01" db="EMBL/GenBank/DDBJ databases">
        <title>Genome sequencing of Joostella atrarenae M1-2 (= KCTC 23194).</title>
        <authorList>
            <person name="Zakaria M.R."/>
            <person name="Lam M.Q."/>
            <person name="Chong C.S."/>
        </authorList>
    </citation>
    <scope>NUCLEOTIDE SEQUENCE [LARGE SCALE GENOMIC DNA]</scope>
    <source>
        <strain evidence="1 2">M1-2</strain>
    </source>
</reference>
<gene>
    <name evidence="1" type="ORF">JM658_11755</name>
</gene>
<evidence type="ECO:0000313" key="1">
    <source>
        <dbReference type="EMBL" id="MCF8715501.1"/>
    </source>
</evidence>
<evidence type="ECO:0000313" key="2">
    <source>
        <dbReference type="Proteomes" id="UP000829517"/>
    </source>
</evidence>
<protein>
    <submittedName>
        <fullName evidence="1">Uncharacterized protein</fullName>
    </submittedName>
</protein>